<name>A0A1I0V4Q6_9PSEU</name>
<dbReference type="EMBL" id="FOKG01000001">
    <property type="protein sequence ID" value="SFA71314.1"/>
    <property type="molecule type" value="Genomic_DNA"/>
</dbReference>
<protein>
    <submittedName>
        <fullName evidence="1">Excreted virulence factor EspC, type VII ESX diderm</fullName>
    </submittedName>
</protein>
<dbReference type="STRING" id="490629.SAMN05216266_1013"/>
<dbReference type="GO" id="GO:0009306">
    <property type="term" value="P:protein secretion"/>
    <property type="evidence" value="ECO:0007669"/>
    <property type="project" value="InterPro"/>
</dbReference>
<dbReference type="OrthoDB" id="3402696at2"/>
<keyword evidence="2" id="KW-1185">Reference proteome</keyword>
<organism evidence="1 2">
    <name type="scientific">Amycolatopsis marina</name>
    <dbReference type="NCBI Taxonomy" id="490629"/>
    <lineage>
        <taxon>Bacteria</taxon>
        <taxon>Bacillati</taxon>
        <taxon>Actinomycetota</taxon>
        <taxon>Actinomycetes</taxon>
        <taxon>Pseudonocardiales</taxon>
        <taxon>Pseudonocardiaceae</taxon>
        <taxon>Amycolatopsis</taxon>
    </lineage>
</organism>
<accession>A0A1I0V4Q6</accession>
<gene>
    <name evidence="1" type="ORF">SAMN05216266_1013</name>
</gene>
<dbReference type="Proteomes" id="UP000243799">
    <property type="component" value="Unassembled WGS sequence"/>
</dbReference>
<evidence type="ECO:0000313" key="1">
    <source>
        <dbReference type="EMBL" id="SFA71314.1"/>
    </source>
</evidence>
<dbReference type="InterPro" id="IPR022536">
    <property type="entry name" value="EspC"/>
</dbReference>
<sequence>MRYEVVPEDLVAHASHLDGLVDRLNTAASAARTVSMSDQAYGLLCAFMPMIVNPMEEEASGALDAAVEGVGITADNVRAAAAGYQDADQTHAAPFHAAGADL</sequence>
<dbReference type="RefSeq" id="WP_091667632.1">
    <property type="nucleotide sequence ID" value="NZ_FOKG01000001.1"/>
</dbReference>
<reference evidence="2" key="1">
    <citation type="submission" date="2016-10" db="EMBL/GenBank/DDBJ databases">
        <authorList>
            <person name="Varghese N."/>
            <person name="Submissions S."/>
        </authorList>
    </citation>
    <scope>NUCLEOTIDE SEQUENCE [LARGE SCALE GENOMIC DNA]</scope>
    <source>
        <strain evidence="2">CGMCC 4.3568</strain>
    </source>
</reference>
<dbReference type="AlphaFoldDB" id="A0A1I0V4Q6"/>
<evidence type="ECO:0000313" key="2">
    <source>
        <dbReference type="Proteomes" id="UP000243799"/>
    </source>
</evidence>
<dbReference type="Pfam" id="PF10824">
    <property type="entry name" value="T7SS_ESX_EspC"/>
    <property type="match status" value="1"/>
</dbReference>
<proteinExistence type="predicted"/>